<evidence type="ECO:0000313" key="12">
    <source>
        <dbReference type="EMBL" id="ACZ18571.1"/>
    </source>
</evidence>
<keyword evidence="6 12" id="KW-0489">Methyltransferase</keyword>
<dbReference type="EMBL" id="CP001818">
    <property type="protein sequence ID" value="ACZ18571.1"/>
    <property type="molecule type" value="Genomic_DNA"/>
</dbReference>
<dbReference type="EC" id="2.1.1.77" evidence="3"/>
<gene>
    <name evidence="12" type="ordered locus">Taci_0334</name>
</gene>
<dbReference type="PATRIC" id="fig|525903.6.peg.338"/>
<evidence type="ECO:0000256" key="7">
    <source>
        <dbReference type="ARBA" id="ARBA00022679"/>
    </source>
</evidence>
<keyword evidence="7 12" id="KW-0808">Transferase</keyword>
<dbReference type="HOGENOM" id="CLU_055432_2_0_0"/>
<evidence type="ECO:0000256" key="11">
    <source>
        <dbReference type="ARBA" id="ARBA00031350"/>
    </source>
</evidence>
<keyword evidence="5" id="KW-0963">Cytoplasm</keyword>
<name>D1B8G8_THEAS</name>
<dbReference type="PANTHER" id="PTHR11579">
    <property type="entry name" value="PROTEIN-L-ISOASPARTATE O-METHYLTRANSFERASE"/>
    <property type="match status" value="1"/>
</dbReference>
<dbReference type="STRING" id="525903.Taci_0334"/>
<dbReference type="Gene3D" id="3.40.50.150">
    <property type="entry name" value="Vaccinia Virus protein VP39"/>
    <property type="match status" value="1"/>
</dbReference>
<reference evidence="12 13" key="1">
    <citation type="journal article" date="2009" name="Stand. Genomic Sci.">
        <title>Complete genome sequence of Thermanaerovibrio acidaminovorans type strain (Su883).</title>
        <authorList>
            <person name="Chovatia M."/>
            <person name="Sikorski J."/>
            <person name="Schroder M."/>
            <person name="Lapidus A."/>
            <person name="Nolan M."/>
            <person name="Tice H."/>
            <person name="Glavina Del Rio T."/>
            <person name="Copeland A."/>
            <person name="Cheng J.F."/>
            <person name="Lucas S."/>
            <person name="Chen F."/>
            <person name="Bruce D."/>
            <person name="Goodwin L."/>
            <person name="Pitluck S."/>
            <person name="Ivanova N."/>
            <person name="Mavromatis K."/>
            <person name="Ovchinnikova G."/>
            <person name="Pati A."/>
            <person name="Chen A."/>
            <person name="Palaniappan K."/>
            <person name="Land M."/>
            <person name="Hauser L."/>
            <person name="Chang Y.J."/>
            <person name="Jeffries C.D."/>
            <person name="Chain P."/>
            <person name="Saunders E."/>
            <person name="Detter J.C."/>
            <person name="Brettin T."/>
            <person name="Rohde M."/>
            <person name="Goker M."/>
            <person name="Spring S."/>
            <person name="Bristow J."/>
            <person name="Markowitz V."/>
            <person name="Hugenholtz P."/>
            <person name="Kyrpides N.C."/>
            <person name="Klenk H.P."/>
            <person name="Eisen J.A."/>
        </authorList>
    </citation>
    <scope>NUCLEOTIDE SEQUENCE [LARGE SCALE GENOMIC DNA]</scope>
    <source>
        <strain evidence="13">ATCC 49978 / DSM 6589 / Su883</strain>
    </source>
</reference>
<evidence type="ECO:0000256" key="5">
    <source>
        <dbReference type="ARBA" id="ARBA00022490"/>
    </source>
</evidence>
<evidence type="ECO:0000256" key="1">
    <source>
        <dbReference type="ARBA" id="ARBA00004496"/>
    </source>
</evidence>
<evidence type="ECO:0000256" key="9">
    <source>
        <dbReference type="ARBA" id="ARBA00030757"/>
    </source>
</evidence>
<evidence type="ECO:0000256" key="2">
    <source>
        <dbReference type="ARBA" id="ARBA00005369"/>
    </source>
</evidence>
<dbReference type="eggNOG" id="COG2518">
    <property type="taxonomic scope" value="Bacteria"/>
</dbReference>
<protein>
    <recommendedName>
        <fullName evidence="4">Protein-L-isoaspartate O-methyltransferase</fullName>
        <ecNumber evidence="3">2.1.1.77</ecNumber>
    </recommendedName>
    <alternativeName>
        <fullName evidence="11">L-isoaspartyl protein carboxyl methyltransferase</fullName>
    </alternativeName>
    <alternativeName>
        <fullName evidence="9">Protein L-isoaspartyl methyltransferase</fullName>
    </alternativeName>
    <alternativeName>
        <fullName evidence="10">Protein-beta-aspartate methyltransferase</fullName>
    </alternativeName>
</protein>
<evidence type="ECO:0000256" key="10">
    <source>
        <dbReference type="ARBA" id="ARBA00031323"/>
    </source>
</evidence>
<organism evidence="12 13">
    <name type="scientific">Thermanaerovibrio acidaminovorans (strain ATCC 49978 / DSM 6589 / Su883)</name>
    <name type="common">Selenomonas acidaminovorans</name>
    <dbReference type="NCBI Taxonomy" id="525903"/>
    <lineage>
        <taxon>Bacteria</taxon>
        <taxon>Thermotogati</taxon>
        <taxon>Synergistota</taxon>
        <taxon>Synergistia</taxon>
        <taxon>Synergistales</taxon>
        <taxon>Synergistaceae</taxon>
        <taxon>Thermanaerovibrio</taxon>
    </lineage>
</organism>
<dbReference type="KEGG" id="tai:Taci_0334"/>
<dbReference type="Pfam" id="PF01135">
    <property type="entry name" value="PCMT"/>
    <property type="match status" value="1"/>
</dbReference>
<keyword evidence="8" id="KW-0949">S-adenosyl-L-methionine</keyword>
<evidence type="ECO:0000313" key="13">
    <source>
        <dbReference type="Proteomes" id="UP000002030"/>
    </source>
</evidence>
<evidence type="ECO:0000256" key="3">
    <source>
        <dbReference type="ARBA" id="ARBA00011890"/>
    </source>
</evidence>
<keyword evidence="13" id="KW-1185">Reference proteome</keyword>
<evidence type="ECO:0000256" key="4">
    <source>
        <dbReference type="ARBA" id="ARBA00013346"/>
    </source>
</evidence>
<comment type="subcellular location">
    <subcellularLocation>
        <location evidence="1">Cytoplasm</location>
    </subcellularLocation>
</comment>
<proteinExistence type="inferred from homology"/>
<dbReference type="GO" id="GO:0032259">
    <property type="term" value="P:methylation"/>
    <property type="evidence" value="ECO:0007669"/>
    <property type="project" value="UniProtKB-KW"/>
</dbReference>
<dbReference type="OrthoDB" id="9772751at2"/>
<dbReference type="Proteomes" id="UP000002030">
    <property type="component" value="Chromosome"/>
</dbReference>
<dbReference type="GO" id="GO:0005737">
    <property type="term" value="C:cytoplasm"/>
    <property type="evidence" value="ECO:0007669"/>
    <property type="project" value="UniProtKB-SubCell"/>
</dbReference>
<evidence type="ECO:0000256" key="8">
    <source>
        <dbReference type="ARBA" id="ARBA00022691"/>
    </source>
</evidence>
<dbReference type="InterPro" id="IPR000682">
    <property type="entry name" value="PCMT"/>
</dbReference>
<dbReference type="CDD" id="cd02440">
    <property type="entry name" value="AdoMet_MTases"/>
    <property type="match status" value="1"/>
</dbReference>
<dbReference type="EnsemblBacteria" id="ACZ18571">
    <property type="protein sequence ID" value="ACZ18571"/>
    <property type="gene ID" value="Taci_0334"/>
</dbReference>
<dbReference type="PANTHER" id="PTHR11579:SF0">
    <property type="entry name" value="PROTEIN-L-ISOASPARTATE(D-ASPARTATE) O-METHYLTRANSFERASE"/>
    <property type="match status" value="1"/>
</dbReference>
<dbReference type="SUPFAM" id="SSF53335">
    <property type="entry name" value="S-adenosyl-L-methionine-dependent methyltransferases"/>
    <property type="match status" value="1"/>
</dbReference>
<sequence length="223" mass="23732">MIVWRDFARRMVEVVRMNGVRDGEVLRVLGEVPRHLFIPSLRGPCEAGDQGALRTAYGDHPLPIGFGQTISQPTMVGRMTELLSPEPPVRVLEVGSGCGYQCAVLARMGCSVVGVERIRDLADWSREVLGGLGMEVSIIHGDGRALGGDLGPFDGIVVSAGCSREDAEGIFGAFGGDGCRMVAPVNVGGGLQRVLVLEMEGGEVRESWQDLCRFVPLLGGVEG</sequence>
<dbReference type="AlphaFoldDB" id="D1B8G8"/>
<dbReference type="InterPro" id="IPR029063">
    <property type="entry name" value="SAM-dependent_MTases_sf"/>
</dbReference>
<dbReference type="GO" id="GO:0004719">
    <property type="term" value="F:protein-L-isoaspartate (D-aspartate) O-methyltransferase activity"/>
    <property type="evidence" value="ECO:0007669"/>
    <property type="project" value="UniProtKB-EC"/>
</dbReference>
<comment type="similarity">
    <text evidence="2">Belongs to the methyltransferase superfamily. L-isoaspartyl/D-aspartyl protein methyltransferase family.</text>
</comment>
<accession>D1B8G8</accession>
<evidence type="ECO:0000256" key="6">
    <source>
        <dbReference type="ARBA" id="ARBA00022603"/>
    </source>
</evidence>